<organism evidence="1 2">
    <name type="scientific">Vitis vinifera</name>
    <name type="common">Grape</name>
    <dbReference type="NCBI Taxonomy" id="29760"/>
    <lineage>
        <taxon>Eukaryota</taxon>
        <taxon>Viridiplantae</taxon>
        <taxon>Streptophyta</taxon>
        <taxon>Embryophyta</taxon>
        <taxon>Tracheophyta</taxon>
        <taxon>Spermatophyta</taxon>
        <taxon>Magnoliopsida</taxon>
        <taxon>eudicotyledons</taxon>
        <taxon>Gunneridae</taxon>
        <taxon>Pentapetalae</taxon>
        <taxon>rosids</taxon>
        <taxon>Vitales</taxon>
        <taxon>Vitaceae</taxon>
        <taxon>Viteae</taxon>
        <taxon>Vitis</taxon>
    </lineage>
</organism>
<accession>A0A438G2F8</accession>
<evidence type="ECO:0000313" key="2">
    <source>
        <dbReference type="Proteomes" id="UP000288805"/>
    </source>
</evidence>
<sequence>MSQYLMKVRDLLKQLDEWAIEKIPRSDNIQADALAGIVASLPIREAILLPIHVQTTPSIVESPIYSAIEESQGWTAP</sequence>
<dbReference type="Proteomes" id="UP000288805">
    <property type="component" value="Unassembled WGS sequence"/>
</dbReference>
<comment type="caution">
    <text evidence="1">The sequence shown here is derived from an EMBL/GenBank/DDBJ whole genome shotgun (WGS) entry which is preliminary data.</text>
</comment>
<dbReference type="EMBL" id="QGNW01000660">
    <property type="protein sequence ID" value="RVW66385.1"/>
    <property type="molecule type" value="Genomic_DNA"/>
</dbReference>
<evidence type="ECO:0008006" key="3">
    <source>
        <dbReference type="Google" id="ProtNLM"/>
    </source>
</evidence>
<dbReference type="AlphaFoldDB" id="A0A438G2F8"/>
<proteinExistence type="predicted"/>
<evidence type="ECO:0000313" key="1">
    <source>
        <dbReference type="EMBL" id="RVW66385.1"/>
    </source>
</evidence>
<protein>
    <recommendedName>
        <fullName evidence="3">RNase H type-1 domain-containing protein</fullName>
    </recommendedName>
</protein>
<reference evidence="1 2" key="1">
    <citation type="journal article" date="2018" name="PLoS Genet.">
        <title>Population sequencing reveals clonal diversity and ancestral inbreeding in the grapevine cultivar Chardonnay.</title>
        <authorList>
            <person name="Roach M.J."/>
            <person name="Johnson D.L."/>
            <person name="Bohlmann J."/>
            <person name="van Vuuren H.J."/>
            <person name="Jones S.J."/>
            <person name="Pretorius I.S."/>
            <person name="Schmidt S.A."/>
            <person name="Borneman A.R."/>
        </authorList>
    </citation>
    <scope>NUCLEOTIDE SEQUENCE [LARGE SCALE GENOMIC DNA]</scope>
    <source>
        <strain evidence="2">cv. Chardonnay</strain>
        <tissue evidence="1">Leaf</tissue>
    </source>
</reference>
<gene>
    <name evidence="1" type="ORF">CK203_065696</name>
</gene>
<name>A0A438G2F8_VITVI</name>